<name>A0ABY6RUI0_PODCO</name>
<accession>A0ABY6RUI0</accession>
<evidence type="ECO:0000256" key="1">
    <source>
        <dbReference type="SAM" id="MobiDB-lite"/>
    </source>
</evidence>
<keyword evidence="3" id="KW-1185">Reference proteome</keyword>
<reference evidence="2" key="1">
    <citation type="submission" date="2018-02" db="EMBL/GenBank/DDBJ databases">
        <authorList>
            <person name="Silar P."/>
        </authorList>
    </citation>
    <scope>NUCLEOTIDE SEQUENCE [LARGE SCALE GENOMIC DNA]</scope>
    <source>
        <strain evidence="2">T</strain>
    </source>
</reference>
<sequence length="242" mass="28092">MSNRDPLGISSNSSLSTSGYSTCTDDKVWQWKELEGQLQSLHKETDKLRRFDYYIFPPTIWNRIDLDASAVYLYRQIYALIASHNPICRNVIKIRLATCLSLRMSTVFCCARKAPKWPIQHWEACEGATHKLGYLFCPLVTCPFGTIYEEKEELRSHFYRDHYHVHGRRAWENCPFQCGQLLLNCGQPLLNNCQPCPKSESMEHFVNHTVSHITNISFNVQRAFLFRSEIAPPHCNHQAPQL</sequence>
<feature type="region of interest" description="Disordered" evidence="1">
    <location>
        <begin position="1"/>
        <end position="21"/>
    </location>
</feature>
<evidence type="ECO:0008006" key="4">
    <source>
        <dbReference type="Google" id="ProtNLM"/>
    </source>
</evidence>
<dbReference type="EMBL" id="LR026964">
    <property type="protein sequence ID" value="VBB71925.1"/>
    <property type="molecule type" value="Genomic_DNA"/>
</dbReference>
<organism evidence="2 3">
    <name type="scientific">Podospora comata</name>
    <dbReference type="NCBI Taxonomy" id="48703"/>
    <lineage>
        <taxon>Eukaryota</taxon>
        <taxon>Fungi</taxon>
        <taxon>Dikarya</taxon>
        <taxon>Ascomycota</taxon>
        <taxon>Pezizomycotina</taxon>
        <taxon>Sordariomycetes</taxon>
        <taxon>Sordariomycetidae</taxon>
        <taxon>Sordariales</taxon>
        <taxon>Podosporaceae</taxon>
        <taxon>Podospora</taxon>
    </lineage>
</organism>
<dbReference type="Proteomes" id="UP000280685">
    <property type="component" value="Chromosome 1"/>
</dbReference>
<feature type="compositionally biased region" description="Low complexity" evidence="1">
    <location>
        <begin position="10"/>
        <end position="21"/>
    </location>
</feature>
<evidence type="ECO:0000313" key="3">
    <source>
        <dbReference type="Proteomes" id="UP000280685"/>
    </source>
</evidence>
<gene>
    <name evidence="2" type="ORF">PODCO_105488</name>
</gene>
<evidence type="ECO:0000313" key="2">
    <source>
        <dbReference type="EMBL" id="VBB71925.1"/>
    </source>
</evidence>
<protein>
    <recommendedName>
        <fullName evidence="4">C2H2-type domain-containing protein</fullName>
    </recommendedName>
</protein>
<proteinExistence type="predicted"/>